<evidence type="ECO:0000256" key="1">
    <source>
        <dbReference type="SAM" id="MobiDB-lite"/>
    </source>
</evidence>
<feature type="region of interest" description="Disordered" evidence="1">
    <location>
        <begin position="1"/>
        <end position="44"/>
    </location>
</feature>
<evidence type="ECO:0000313" key="2">
    <source>
        <dbReference type="EMBL" id="OMO97457.1"/>
    </source>
</evidence>
<dbReference type="Proteomes" id="UP000188268">
    <property type="component" value="Unassembled WGS sequence"/>
</dbReference>
<keyword evidence="3" id="KW-1185">Reference proteome</keyword>
<organism evidence="2 3">
    <name type="scientific">Corchorus capsularis</name>
    <name type="common">Jute</name>
    <dbReference type="NCBI Taxonomy" id="210143"/>
    <lineage>
        <taxon>Eukaryota</taxon>
        <taxon>Viridiplantae</taxon>
        <taxon>Streptophyta</taxon>
        <taxon>Embryophyta</taxon>
        <taxon>Tracheophyta</taxon>
        <taxon>Spermatophyta</taxon>
        <taxon>Magnoliopsida</taxon>
        <taxon>eudicotyledons</taxon>
        <taxon>Gunneridae</taxon>
        <taxon>Pentapetalae</taxon>
        <taxon>rosids</taxon>
        <taxon>malvids</taxon>
        <taxon>Malvales</taxon>
        <taxon>Malvaceae</taxon>
        <taxon>Grewioideae</taxon>
        <taxon>Apeibeae</taxon>
        <taxon>Corchorus</taxon>
    </lineage>
</organism>
<dbReference type="EMBL" id="AWWV01007218">
    <property type="protein sequence ID" value="OMO97457.1"/>
    <property type="molecule type" value="Genomic_DNA"/>
</dbReference>
<protein>
    <submittedName>
        <fullName evidence="2">Uncharacterized protein</fullName>
    </submittedName>
</protein>
<sequence length="44" mass="4878">MASVVEKAAGSDPKKQAKKFDDHDVVEGTRKLEERRTQPLPARG</sequence>
<comment type="caution">
    <text evidence="2">The sequence shown here is derived from an EMBL/GenBank/DDBJ whole genome shotgun (WGS) entry which is preliminary data.</text>
</comment>
<dbReference type="Gramene" id="OMO97457">
    <property type="protein sequence ID" value="OMO97457"/>
    <property type="gene ID" value="CCACVL1_04554"/>
</dbReference>
<feature type="compositionally biased region" description="Basic and acidic residues" evidence="1">
    <location>
        <begin position="12"/>
        <end position="37"/>
    </location>
</feature>
<proteinExistence type="predicted"/>
<gene>
    <name evidence="2" type="ORF">CCACVL1_04554</name>
</gene>
<evidence type="ECO:0000313" key="3">
    <source>
        <dbReference type="Proteomes" id="UP000188268"/>
    </source>
</evidence>
<reference evidence="2 3" key="1">
    <citation type="submission" date="2013-09" db="EMBL/GenBank/DDBJ databases">
        <title>Corchorus capsularis genome sequencing.</title>
        <authorList>
            <person name="Alam M."/>
            <person name="Haque M.S."/>
            <person name="Islam M.S."/>
            <person name="Emdad E.M."/>
            <person name="Islam M.M."/>
            <person name="Ahmed B."/>
            <person name="Halim A."/>
            <person name="Hossen Q.M.M."/>
            <person name="Hossain M.Z."/>
            <person name="Ahmed R."/>
            <person name="Khan M.M."/>
            <person name="Islam R."/>
            <person name="Rashid M.M."/>
            <person name="Khan S.A."/>
            <person name="Rahman M.S."/>
            <person name="Alam M."/>
        </authorList>
    </citation>
    <scope>NUCLEOTIDE SEQUENCE [LARGE SCALE GENOMIC DNA]</scope>
    <source>
        <strain evidence="3">cv. CVL-1</strain>
        <tissue evidence="2">Whole seedling</tissue>
    </source>
</reference>
<name>A0A1R3JRY5_COCAP</name>
<accession>A0A1R3JRY5</accession>
<dbReference type="AlphaFoldDB" id="A0A1R3JRY5"/>